<comment type="caution">
    <text evidence="1">The sequence shown here is derived from an EMBL/GenBank/DDBJ whole genome shotgun (WGS) entry which is preliminary data.</text>
</comment>
<protein>
    <submittedName>
        <fullName evidence="1">Uncharacterized protein</fullName>
    </submittedName>
</protein>
<organism evidence="1 2">
    <name type="scientific">Microscilla marina ATCC 23134</name>
    <dbReference type="NCBI Taxonomy" id="313606"/>
    <lineage>
        <taxon>Bacteria</taxon>
        <taxon>Pseudomonadati</taxon>
        <taxon>Bacteroidota</taxon>
        <taxon>Cytophagia</taxon>
        <taxon>Cytophagales</taxon>
        <taxon>Microscillaceae</taxon>
        <taxon>Microscilla</taxon>
    </lineage>
</organism>
<gene>
    <name evidence="1" type="ORF">M23134_07090</name>
</gene>
<keyword evidence="2" id="KW-1185">Reference proteome</keyword>
<evidence type="ECO:0000313" key="2">
    <source>
        <dbReference type="Proteomes" id="UP000004095"/>
    </source>
</evidence>
<dbReference type="Proteomes" id="UP000004095">
    <property type="component" value="Unassembled WGS sequence"/>
</dbReference>
<dbReference type="AlphaFoldDB" id="A1ZUC6"/>
<dbReference type="eggNOG" id="ENOG502ZBK8">
    <property type="taxonomic scope" value="Bacteria"/>
</dbReference>
<accession>A1ZUC6</accession>
<dbReference type="OrthoDB" id="1111796at2"/>
<name>A1ZUC6_MICM2</name>
<proteinExistence type="predicted"/>
<dbReference type="RefSeq" id="WP_002701708.1">
    <property type="nucleotide sequence ID" value="NZ_AAWS01000040.1"/>
</dbReference>
<dbReference type="EMBL" id="AAWS01000040">
    <property type="protein sequence ID" value="EAY25945.1"/>
    <property type="molecule type" value="Genomic_DNA"/>
</dbReference>
<reference evidence="1 2" key="1">
    <citation type="submission" date="2007-01" db="EMBL/GenBank/DDBJ databases">
        <authorList>
            <person name="Haygood M."/>
            <person name="Podell S."/>
            <person name="Anderson C."/>
            <person name="Hopkinson B."/>
            <person name="Roe K."/>
            <person name="Barbeau K."/>
            <person name="Gaasterland T."/>
            <person name="Ferriera S."/>
            <person name="Johnson J."/>
            <person name="Kravitz S."/>
            <person name="Beeson K."/>
            <person name="Sutton G."/>
            <person name="Rogers Y.-H."/>
            <person name="Friedman R."/>
            <person name="Frazier M."/>
            <person name="Venter J.C."/>
        </authorList>
    </citation>
    <scope>NUCLEOTIDE SEQUENCE [LARGE SCALE GENOMIC DNA]</scope>
    <source>
        <strain evidence="1 2">ATCC 23134</strain>
    </source>
</reference>
<evidence type="ECO:0000313" key="1">
    <source>
        <dbReference type="EMBL" id="EAY25945.1"/>
    </source>
</evidence>
<sequence length="379" mass="43258">MQGRIFALLGFLGLALLKNVAFAQLNNRVFEDSLVIAPENAQKLYLQVHNLNFVKNNEYFNDIIPGYTLFGYQLKPRLVYFPAKNVRIDAGLYVLQDFGNDYFTTVAPVFSVKFKKDSTSLTLGTLQGNLAHRLIEPLYDFDRVMTNRLENGLQLIHHKPGWYLDLWVDWQTAMRRGVQEEIFGGVHTYIAPLRTHSIQVKVPVQFTILHQGGQEAFIAKPILNTMNLATGLQVHFNFGKHAFVQQLRLENYVLASQAAEVTIGQPDFDNGRAFYGNFTLATRWGDLMGSIWLGDRFNSAQGGGLYRSTGVTNKTYTERHRDILLVRYLRNVRISPDVTFSFRLEPSYDFNHQKVEVAAGLYLHYTPRFFLLKTGTGSD</sequence>